<evidence type="ECO:0000259" key="2">
    <source>
        <dbReference type="Pfam" id="PF13581"/>
    </source>
</evidence>
<gene>
    <name evidence="3" type="ORF">OH818_19310</name>
</gene>
<evidence type="ECO:0000313" key="4">
    <source>
        <dbReference type="Proteomes" id="UP001164020"/>
    </source>
</evidence>
<dbReference type="Gene3D" id="3.30.565.10">
    <property type="entry name" value="Histidine kinase-like ATPase, C-terminal domain"/>
    <property type="match status" value="1"/>
</dbReference>
<proteinExistence type="predicted"/>
<dbReference type="EMBL" id="CP114029">
    <property type="protein sequence ID" value="WAP67624.1"/>
    <property type="molecule type" value="Genomic_DNA"/>
</dbReference>
<keyword evidence="3" id="KW-0547">Nucleotide-binding</keyword>
<dbReference type="InterPro" id="IPR036890">
    <property type="entry name" value="HATPase_C_sf"/>
</dbReference>
<protein>
    <submittedName>
        <fullName evidence="3">ATP-binding protein</fullName>
    </submittedName>
</protein>
<accession>A0ABY7BXX7</accession>
<dbReference type="Proteomes" id="UP001164020">
    <property type="component" value="Chromosome"/>
</dbReference>
<dbReference type="CDD" id="cd16936">
    <property type="entry name" value="HATPase_RsbW-like"/>
    <property type="match status" value="1"/>
</dbReference>
<evidence type="ECO:0000313" key="3">
    <source>
        <dbReference type="EMBL" id="WAP67624.1"/>
    </source>
</evidence>
<feature type="compositionally biased region" description="Basic and acidic residues" evidence="1">
    <location>
        <begin position="115"/>
        <end position="125"/>
    </location>
</feature>
<feature type="domain" description="Histidine kinase/HSP90-like ATPase" evidence="2">
    <location>
        <begin position="12"/>
        <end position="104"/>
    </location>
</feature>
<evidence type="ECO:0000256" key="1">
    <source>
        <dbReference type="SAM" id="MobiDB-lite"/>
    </source>
</evidence>
<dbReference type="Pfam" id="PF13581">
    <property type="entry name" value="HATPase_c_2"/>
    <property type="match status" value="1"/>
</dbReference>
<feature type="compositionally biased region" description="Basic and acidic residues" evidence="1">
    <location>
        <begin position="146"/>
        <end position="167"/>
    </location>
</feature>
<organism evidence="3 4">
    <name type="scientific">Jiella pelagia</name>
    <dbReference type="NCBI Taxonomy" id="2986949"/>
    <lineage>
        <taxon>Bacteria</taxon>
        <taxon>Pseudomonadati</taxon>
        <taxon>Pseudomonadota</taxon>
        <taxon>Alphaproteobacteria</taxon>
        <taxon>Hyphomicrobiales</taxon>
        <taxon>Aurantimonadaceae</taxon>
        <taxon>Jiella</taxon>
    </lineage>
</organism>
<reference evidence="3" key="1">
    <citation type="submission" date="2022-12" db="EMBL/GenBank/DDBJ databases">
        <title>Jiella pelagia sp. nov., isolated from phosphonate enriched culture of Northwest Pacific surface seawater.</title>
        <authorList>
            <person name="Shin D.Y."/>
            <person name="Hwang C.Y."/>
        </authorList>
    </citation>
    <scope>NUCLEOTIDE SEQUENCE</scope>
    <source>
        <strain evidence="3">HL-NP1</strain>
    </source>
</reference>
<sequence>MTGTAALDLTIRNDLAEIGRLAEEVEAFCEAKGLGGGIAHALNLSLDELLANTISYGYDDAAIHAIEVSLSATPGGVTMVIRDDARAFDPTLAPDPDIDAEARRSPDRRPRHPYRPGDDGRDRLSTGRRQKPADLGEALGRVLAHRNGDRRGHYTGDDRGGHGHDPARPGGQQLRA</sequence>
<dbReference type="InterPro" id="IPR003594">
    <property type="entry name" value="HATPase_dom"/>
</dbReference>
<dbReference type="GO" id="GO:0005524">
    <property type="term" value="F:ATP binding"/>
    <property type="evidence" value="ECO:0007669"/>
    <property type="project" value="UniProtKB-KW"/>
</dbReference>
<keyword evidence="3" id="KW-0067">ATP-binding</keyword>
<feature type="region of interest" description="Disordered" evidence="1">
    <location>
        <begin position="88"/>
        <end position="176"/>
    </location>
</feature>
<keyword evidence="4" id="KW-1185">Reference proteome</keyword>
<name>A0ABY7BXX7_9HYPH</name>